<organism evidence="7 8">
    <name type="scientific">Candidatus Aeolococcus gillhamiae</name>
    <dbReference type="NCBI Taxonomy" id="3127015"/>
    <lineage>
        <taxon>Bacteria</taxon>
        <taxon>Bacillati</taxon>
        <taxon>Candidatus Dormiibacterota</taxon>
        <taxon>Candidatus Dormibacteria</taxon>
        <taxon>Candidatus Aeolococcales</taxon>
        <taxon>Candidatus Aeolococcaceae</taxon>
        <taxon>Candidatus Aeolococcus</taxon>
    </lineage>
</organism>
<dbReference type="SUPFAM" id="SSF46689">
    <property type="entry name" value="Homeodomain-like"/>
    <property type="match status" value="1"/>
</dbReference>
<dbReference type="GO" id="GO:0003677">
    <property type="term" value="F:DNA binding"/>
    <property type="evidence" value="ECO:0007669"/>
    <property type="project" value="UniProtKB-UniRule"/>
</dbReference>
<feature type="DNA-binding region" description="H-T-H motif" evidence="5">
    <location>
        <begin position="53"/>
        <end position="72"/>
    </location>
</feature>
<feature type="domain" description="HTH tetR-type" evidence="6">
    <location>
        <begin position="30"/>
        <end position="90"/>
    </location>
</feature>
<evidence type="ECO:0000256" key="2">
    <source>
        <dbReference type="ARBA" id="ARBA00023015"/>
    </source>
</evidence>
<dbReference type="PANTHER" id="PTHR47506:SF6">
    <property type="entry name" value="HTH-TYPE TRANSCRIPTIONAL REPRESSOR NEMR"/>
    <property type="match status" value="1"/>
</dbReference>
<dbReference type="PROSITE" id="PS50977">
    <property type="entry name" value="HTH_TETR_2"/>
    <property type="match status" value="1"/>
</dbReference>
<dbReference type="InterPro" id="IPR036271">
    <property type="entry name" value="Tet_transcr_reg_TetR-rel_C_sf"/>
</dbReference>
<keyword evidence="3 5" id="KW-0238">DNA-binding</keyword>
<accession>A0A2W5ZKL4</accession>
<evidence type="ECO:0000256" key="1">
    <source>
        <dbReference type="ARBA" id="ARBA00022491"/>
    </source>
</evidence>
<sequence>MTHRYPPRQAHSAGCDEEVLMPRLSPEQRENHRQRIVDAAWRCVARTGYCDLRVEDVCAEAAVGKGSFYLYFKRKDDVLFALLEQDAAAIEERIRSVVMSNQPGIDRLRLFAQTMLADHDDKGRMQVRADLWAEMFCEKSVRERFVEHLDRRRRLLSEAIEAGMRTGEFDGGVPAETLARILLAIVDGLMLHAAAAPRSMRWSYLRQGVDGLLAGLRAA</sequence>
<keyword evidence="2" id="KW-0805">Transcription regulation</keyword>
<evidence type="ECO:0000256" key="4">
    <source>
        <dbReference type="ARBA" id="ARBA00023163"/>
    </source>
</evidence>
<comment type="caution">
    <text evidence="7">The sequence shown here is derived from an EMBL/GenBank/DDBJ whole genome shotgun (WGS) entry which is preliminary data.</text>
</comment>
<evidence type="ECO:0000313" key="8">
    <source>
        <dbReference type="Proteomes" id="UP000248724"/>
    </source>
</evidence>
<evidence type="ECO:0000313" key="7">
    <source>
        <dbReference type="EMBL" id="PZR83575.1"/>
    </source>
</evidence>
<keyword evidence="4" id="KW-0804">Transcription</keyword>
<evidence type="ECO:0000256" key="5">
    <source>
        <dbReference type="PROSITE-ProRule" id="PRU00335"/>
    </source>
</evidence>
<dbReference type="Pfam" id="PF00440">
    <property type="entry name" value="TetR_N"/>
    <property type="match status" value="1"/>
</dbReference>
<dbReference type="InterPro" id="IPR039538">
    <property type="entry name" value="BetI_C"/>
</dbReference>
<name>A0A2W5ZKL4_9BACT</name>
<keyword evidence="1" id="KW-0678">Repressor</keyword>
<reference evidence="7 8" key="1">
    <citation type="journal article" date="2017" name="Nature">
        <title>Atmospheric trace gases support primary production in Antarctic desert surface soil.</title>
        <authorList>
            <person name="Ji M."/>
            <person name="Greening C."/>
            <person name="Vanwonterghem I."/>
            <person name="Carere C.R."/>
            <person name="Bay S.K."/>
            <person name="Steen J.A."/>
            <person name="Montgomery K."/>
            <person name="Lines T."/>
            <person name="Beardall J."/>
            <person name="van Dorst J."/>
            <person name="Snape I."/>
            <person name="Stott M.B."/>
            <person name="Hugenholtz P."/>
            <person name="Ferrari B.C."/>
        </authorList>
    </citation>
    <scope>NUCLEOTIDE SEQUENCE [LARGE SCALE GENOMIC DNA]</scope>
    <source>
        <strain evidence="7">RRmetagenome_bin12</strain>
    </source>
</reference>
<evidence type="ECO:0000259" key="6">
    <source>
        <dbReference type="PROSITE" id="PS50977"/>
    </source>
</evidence>
<gene>
    <name evidence="7" type="ORF">DLM65_01625</name>
</gene>
<dbReference type="InterPro" id="IPR009057">
    <property type="entry name" value="Homeodomain-like_sf"/>
</dbReference>
<proteinExistence type="predicted"/>
<dbReference type="Proteomes" id="UP000248724">
    <property type="component" value="Unassembled WGS sequence"/>
</dbReference>
<dbReference type="AlphaFoldDB" id="A0A2W5ZKL4"/>
<protein>
    <recommendedName>
        <fullName evidence="6">HTH tetR-type domain-containing protein</fullName>
    </recommendedName>
</protein>
<dbReference type="SUPFAM" id="SSF48498">
    <property type="entry name" value="Tetracyclin repressor-like, C-terminal domain"/>
    <property type="match status" value="1"/>
</dbReference>
<dbReference type="Pfam" id="PF13977">
    <property type="entry name" value="TetR_C_6"/>
    <property type="match status" value="1"/>
</dbReference>
<dbReference type="InterPro" id="IPR001647">
    <property type="entry name" value="HTH_TetR"/>
</dbReference>
<evidence type="ECO:0000256" key="3">
    <source>
        <dbReference type="ARBA" id="ARBA00023125"/>
    </source>
</evidence>
<dbReference type="PRINTS" id="PR00455">
    <property type="entry name" value="HTHTETR"/>
</dbReference>
<dbReference type="EMBL" id="QHBU01000032">
    <property type="protein sequence ID" value="PZR83575.1"/>
    <property type="molecule type" value="Genomic_DNA"/>
</dbReference>
<dbReference type="PANTHER" id="PTHR47506">
    <property type="entry name" value="TRANSCRIPTIONAL REGULATORY PROTEIN"/>
    <property type="match status" value="1"/>
</dbReference>
<dbReference type="Gene3D" id="1.10.357.10">
    <property type="entry name" value="Tetracycline Repressor, domain 2"/>
    <property type="match status" value="1"/>
</dbReference>